<keyword evidence="1" id="KW-0812">Transmembrane</keyword>
<reference evidence="11" key="1">
    <citation type="submission" date="2015-04" db="UniProtKB">
        <authorList>
            <consortium name="EnsemblPlants"/>
        </authorList>
    </citation>
    <scope>IDENTIFICATION</scope>
</reference>
<dbReference type="Gramene" id="OPUNC12G16470.1">
    <property type="protein sequence ID" value="OPUNC12G16470.1"/>
    <property type="gene ID" value="OPUNC12G16470"/>
</dbReference>
<keyword evidence="7" id="KW-0472">Membrane</keyword>
<dbReference type="GO" id="GO:0003924">
    <property type="term" value="F:GTPase activity"/>
    <property type="evidence" value="ECO:0007669"/>
    <property type="project" value="TreeGrafter"/>
</dbReference>
<feature type="region of interest" description="Disordered" evidence="9">
    <location>
        <begin position="592"/>
        <end position="619"/>
    </location>
</feature>
<dbReference type="GO" id="GO:0005783">
    <property type="term" value="C:endoplasmic reticulum"/>
    <property type="evidence" value="ECO:0007669"/>
    <property type="project" value="TreeGrafter"/>
</dbReference>
<accession>A0A0E0MPE0</accession>
<evidence type="ECO:0000256" key="5">
    <source>
        <dbReference type="ARBA" id="ARBA00022989"/>
    </source>
</evidence>
<dbReference type="InterPro" id="IPR008803">
    <property type="entry name" value="RHD3/Sey1"/>
</dbReference>
<dbReference type="PROSITE" id="PS51715">
    <property type="entry name" value="G_GB1_RHD3"/>
    <property type="match status" value="1"/>
</dbReference>
<feature type="region of interest" description="Disordered" evidence="9">
    <location>
        <begin position="1"/>
        <end position="33"/>
    </location>
</feature>
<dbReference type="HOGENOM" id="CLU_011270_1_0_1"/>
<dbReference type="Pfam" id="PF20428">
    <property type="entry name" value="Sey1_3HB"/>
    <property type="match status" value="1"/>
</dbReference>
<dbReference type="Proteomes" id="UP000026962">
    <property type="component" value="Chromosome 12"/>
</dbReference>
<dbReference type="GO" id="GO:0016320">
    <property type="term" value="P:endoplasmic reticulum membrane fusion"/>
    <property type="evidence" value="ECO:0007669"/>
    <property type="project" value="TreeGrafter"/>
</dbReference>
<keyword evidence="3" id="KW-0378">Hydrolase</keyword>
<evidence type="ECO:0000313" key="11">
    <source>
        <dbReference type="EnsemblPlants" id="OPUNC12G16470.1"/>
    </source>
</evidence>
<dbReference type="Gene3D" id="3.40.50.300">
    <property type="entry name" value="P-loop containing nucleotide triphosphate hydrolases"/>
    <property type="match status" value="1"/>
</dbReference>
<dbReference type="EnsemblPlants" id="OPUNC12G16470.1">
    <property type="protein sequence ID" value="OPUNC12G16470.1"/>
    <property type="gene ID" value="OPUNC12G16470"/>
</dbReference>
<proteinExistence type="inferred from homology"/>
<feature type="compositionally biased region" description="Basic and acidic residues" evidence="9">
    <location>
        <begin position="777"/>
        <end position="787"/>
    </location>
</feature>
<evidence type="ECO:0000256" key="9">
    <source>
        <dbReference type="SAM" id="MobiDB-lite"/>
    </source>
</evidence>
<evidence type="ECO:0000256" key="1">
    <source>
        <dbReference type="ARBA" id="ARBA00022692"/>
    </source>
</evidence>
<keyword evidence="6" id="KW-0342">GTP-binding</keyword>
<evidence type="ECO:0000256" key="8">
    <source>
        <dbReference type="PROSITE-ProRule" id="PRU01052"/>
    </source>
</evidence>
<keyword evidence="12" id="KW-1185">Reference proteome</keyword>
<dbReference type="AlphaFoldDB" id="A0A0E0MPE0"/>
<dbReference type="InterPro" id="IPR027417">
    <property type="entry name" value="P-loop_NTPase"/>
</dbReference>
<keyword evidence="4" id="KW-0256">Endoplasmic reticulum</keyword>
<dbReference type="InterPro" id="IPR046758">
    <property type="entry name" value="Sey1/RHD3-like_3HB"/>
</dbReference>
<evidence type="ECO:0000256" key="2">
    <source>
        <dbReference type="ARBA" id="ARBA00022741"/>
    </source>
</evidence>
<organism evidence="11">
    <name type="scientific">Oryza punctata</name>
    <name type="common">Red rice</name>
    <dbReference type="NCBI Taxonomy" id="4537"/>
    <lineage>
        <taxon>Eukaryota</taxon>
        <taxon>Viridiplantae</taxon>
        <taxon>Streptophyta</taxon>
        <taxon>Embryophyta</taxon>
        <taxon>Tracheophyta</taxon>
        <taxon>Spermatophyta</taxon>
        <taxon>Magnoliopsida</taxon>
        <taxon>Liliopsida</taxon>
        <taxon>Poales</taxon>
        <taxon>Poaceae</taxon>
        <taxon>BOP clade</taxon>
        <taxon>Oryzoideae</taxon>
        <taxon>Oryzeae</taxon>
        <taxon>Oryzinae</taxon>
        <taxon>Oryza</taxon>
    </lineage>
</organism>
<evidence type="ECO:0000256" key="6">
    <source>
        <dbReference type="ARBA" id="ARBA00023134"/>
    </source>
</evidence>
<evidence type="ECO:0000259" key="10">
    <source>
        <dbReference type="PROSITE" id="PS51715"/>
    </source>
</evidence>
<sequence length="800" mass="89376">MQIEKKRGEKEKGHASRRVSHVSWSAKPEWPEKPRRLPWHRRRRARSPHEPYRIGIGERGMDEAAAAEAVQLIDGEGEFAGDSAERFMASAGVAGCGLSYAVVSIMGPQSSGKSTLLNQLFGTNFREMDAFRGRSQTTKGIWIARCVGVEPCTVVLDLEGTDGRERGEDDTAFEKQSSLFALAISDIVLINMWCHDIGREQAANKPLLKTVFQVQVTALPSFEEKEEQFREQVQQLRQRFSNSIAPGGLAGDRRGVVPASGFLFSSQQIWKVIRENKDLDLPAHKEWMELESDVQSGPVPGFGKKLGYIVDVHMQEYDKEAIYFEEAVRTTKRQLLKSRVLNLVQPAFQKMLAHLRTRALEKYKTELNLTLESGKGFAAAVRDTTESSLNEFDQGCADAVIKQADWDYSKILEKVRRDVEDHTHSIREGKLSELTNHAKEKLRKALVEPVESLFDAAGPSTWASIRNLFKRETEYILPEFQKNLAGFEMESATSEGMVSNLRDYARSIVENKAKEEAGKVLMHMKERFTTVFSHDKDSIPRVWTGKEDVRAIAKDARSAALKLLSVLAAIRWDEKPDRIESILTSTLLDGSVTSKSKGASASSDPLASTTWEEQAHKRGNGRLPPPWAMVAIAVLGFNEIMVLLRNPIYLFLLFVGYLLVKALAVQLDINREFQNGVIPGIISVTAKLIPTLQSILNKVATEQQQQQGHRQDAAAEAPQQQPQPPPQQQLPPLLLSPRSPMNELRRPLHMPFSPVRKAVSPSPSSPSSSTVSSPRNSGEEQKPRQMVEPDNESNNAYSIV</sequence>
<comment type="similarity">
    <text evidence="8">Belongs to the TRAFAC class dynamin-like GTPase superfamily. GB1/RHD3 GTPase family.</text>
</comment>
<dbReference type="SUPFAM" id="SSF52540">
    <property type="entry name" value="P-loop containing nucleoside triphosphate hydrolases"/>
    <property type="match status" value="1"/>
</dbReference>
<feature type="compositionally biased region" description="Basic and acidic residues" evidence="9">
    <location>
        <begin position="1"/>
        <end position="14"/>
    </location>
</feature>
<feature type="domain" description="GB1/RHD3-type G" evidence="10">
    <location>
        <begin position="97"/>
        <end position="214"/>
    </location>
</feature>
<dbReference type="PANTHER" id="PTHR45923:SF20">
    <property type="entry name" value="PROTEIN ROOT HAIR DEFECTIVE 3 HOMOLOG 2"/>
    <property type="match status" value="1"/>
</dbReference>
<protein>
    <recommendedName>
        <fullName evidence="10">GB1/RHD3-type G domain-containing protein</fullName>
    </recommendedName>
</protein>
<feature type="region of interest" description="Disordered" evidence="9">
    <location>
        <begin position="701"/>
        <end position="800"/>
    </location>
</feature>
<dbReference type="CDD" id="cd01851">
    <property type="entry name" value="GBP"/>
    <property type="match status" value="1"/>
</dbReference>
<dbReference type="STRING" id="4537.A0A0E0MPE0"/>
<dbReference type="InterPro" id="IPR030386">
    <property type="entry name" value="G_GB1_RHD3_dom"/>
</dbReference>
<evidence type="ECO:0000313" key="12">
    <source>
        <dbReference type="Proteomes" id="UP000026962"/>
    </source>
</evidence>
<name>A0A0E0MPE0_ORYPU</name>
<dbReference type="GO" id="GO:0005525">
    <property type="term" value="F:GTP binding"/>
    <property type="evidence" value="ECO:0007669"/>
    <property type="project" value="UniProtKB-KW"/>
</dbReference>
<keyword evidence="5" id="KW-1133">Transmembrane helix</keyword>
<evidence type="ECO:0000256" key="3">
    <source>
        <dbReference type="ARBA" id="ARBA00022801"/>
    </source>
</evidence>
<feature type="compositionally biased region" description="Polar residues" evidence="9">
    <location>
        <begin position="592"/>
        <end position="612"/>
    </location>
</feature>
<evidence type="ECO:0000256" key="7">
    <source>
        <dbReference type="ARBA" id="ARBA00023136"/>
    </source>
</evidence>
<dbReference type="PANTHER" id="PTHR45923">
    <property type="entry name" value="PROTEIN SEY1"/>
    <property type="match status" value="1"/>
</dbReference>
<feature type="compositionally biased region" description="Low complexity" evidence="9">
    <location>
        <begin position="753"/>
        <end position="774"/>
    </location>
</feature>
<keyword evidence="2" id="KW-0547">Nucleotide-binding</keyword>
<reference evidence="11" key="2">
    <citation type="submission" date="2018-05" db="EMBL/GenBank/DDBJ databases">
        <title>OpunRS2 (Oryza punctata Reference Sequence Version 2).</title>
        <authorList>
            <person name="Zhang J."/>
            <person name="Kudrna D."/>
            <person name="Lee S."/>
            <person name="Talag J."/>
            <person name="Welchert J."/>
            <person name="Wing R.A."/>
        </authorList>
    </citation>
    <scope>NUCLEOTIDE SEQUENCE [LARGE SCALE GENOMIC DNA]</scope>
</reference>
<dbReference type="Pfam" id="PF05879">
    <property type="entry name" value="RHD3_GTPase"/>
    <property type="match status" value="1"/>
</dbReference>
<dbReference type="eggNOG" id="KOG2203">
    <property type="taxonomic scope" value="Eukaryota"/>
</dbReference>
<evidence type="ECO:0000256" key="4">
    <source>
        <dbReference type="ARBA" id="ARBA00022824"/>
    </source>
</evidence>